<gene>
    <name evidence="1" type="ORF">LSS_22930</name>
</gene>
<evidence type="ECO:0000313" key="1">
    <source>
        <dbReference type="EMBL" id="AIT11047.1"/>
    </source>
</evidence>
<dbReference type="EMBL" id="CP006694">
    <property type="protein sequence ID" value="AIT11047.1"/>
    <property type="molecule type" value="Genomic_DNA"/>
</dbReference>
<reference evidence="1 2" key="2">
    <citation type="journal article" date="2014" name="Emerg. Microbes Infect.">
        <title>Potential impact on kidney infection: a whole-genome analysis of Leptospira santarosai serovar Shermani.</title>
        <authorList>
            <person name="Chou L.F."/>
            <person name="Chen T.W."/>
            <person name="Ko Y.C."/>
            <person name="Pan M.J."/>
            <person name="Tian Y.C."/>
            <person name="Chiu C.H."/>
            <person name="Tang P."/>
            <person name="Hung C.C."/>
            <person name="Yang C.W."/>
        </authorList>
    </citation>
    <scope>NUCLEOTIDE SEQUENCE</scope>
    <source>
        <strain evidence="1 2">LT 821</strain>
    </source>
</reference>
<reference evidence="1 2" key="1">
    <citation type="journal article" date="2012" name="Gene">
        <title>Sequence of Leptospira santarosai serovar Shermani genome and prediction of virulence-associated genes.</title>
        <authorList>
            <person name="Chou L.F."/>
            <person name="Chen Y.T."/>
            <person name="Lu C.W."/>
            <person name="Ko Y.C."/>
            <person name="Tang C.Y."/>
            <person name="Pan M.J."/>
            <person name="Tian Y.C."/>
            <person name="Chiu C.H."/>
            <person name="Hung C.C."/>
            <person name="Yang C.W."/>
        </authorList>
    </citation>
    <scope>NUCLEOTIDE SEQUENCE [LARGE SCALE GENOMIC DNA]</scope>
    <source>
        <strain evidence="1">LT 821</strain>
    </source>
</reference>
<sequence>MILKNRFKKPFIQFLERVFQYNRFNSSSKSNEKKY</sequence>
<dbReference type="AlphaFoldDB" id="A0A097ESY5"/>
<organism evidence="1 2">
    <name type="scientific">Leptospira santarosai serovar Shermani str. LT 821</name>
    <dbReference type="NCBI Taxonomy" id="758847"/>
    <lineage>
        <taxon>Bacteria</taxon>
        <taxon>Pseudomonadati</taxon>
        <taxon>Spirochaetota</taxon>
        <taxon>Spirochaetia</taxon>
        <taxon>Leptospirales</taxon>
        <taxon>Leptospiraceae</taxon>
        <taxon>Leptospira</taxon>
    </lineage>
</organism>
<proteinExistence type="predicted"/>
<dbReference type="KEGG" id="lst:LSS_22930"/>
<protein>
    <submittedName>
        <fullName evidence="1">Uncharacterized protein</fullName>
    </submittedName>
</protein>
<dbReference type="Proteomes" id="UP000035800">
    <property type="component" value="Chromosome I"/>
</dbReference>
<name>A0A097ESY5_9LEPT</name>
<accession>A0A097ESY5</accession>
<evidence type="ECO:0000313" key="2">
    <source>
        <dbReference type="Proteomes" id="UP000035800"/>
    </source>
</evidence>